<evidence type="ECO:0000256" key="1">
    <source>
        <dbReference type="ARBA" id="ARBA00001936"/>
    </source>
</evidence>
<keyword evidence="10 17" id="KW-0547">Nucleotide-binding</keyword>
<dbReference type="EMBL" id="BAAAZT010000072">
    <property type="protein sequence ID" value="GAA3907063.1"/>
    <property type="molecule type" value="Genomic_DNA"/>
</dbReference>
<evidence type="ECO:0000256" key="9">
    <source>
        <dbReference type="ARBA" id="ARBA00022598"/>
    </source>
</evidence>
<evidence type="ECO:0000256" key="10">
    <source>
        <dbReference type="ARBA" id="ARBA00022741"/>
    </source>
</evidence>
<evidence type="ECO:0000256" key="14">
    <source>
        <dbReference type="ARBA" id="ARBA00023316"/>
    </source>
</evidence>
<evidence type="ECO:0000256" key="8">
    <source>
        <dbReference type="ARBA" id="ARBA00022490"/>
    </source>
</evidence>
<reference evidence="20" key="1">
    <citation type="journal article" date="2019" name="Int. J. Syst. Evol. Microbiol.">
        <title>The Global Catalogue of Microorganisms (GCM) 10K type strain sequencing project: providing services to taxonomists for standard genome sequencing and annotation.</title>
        <authorList>
            <consortium name="The Broad Institute Genomics Platform"/>
            <consortium name="The Broad Institute Genome Sequencing Center for Infectious Disease"/>
            <person name="Wu L."/>
            <person name="Ma J."/>
        </authorList>
    </citation>
    <scope>NUCLEOTIDE SEQUENCE [LARGE SCALE GENOMIC DNA]</scope>
    <source>
        <strain evidence="20">JCM 16914</strain>
    </source>
</reference>
<evidence type="ECO:0000256" key="7">
    <source>
        <dbReference type="ARBA" id="ARBA00012216"/>
    </source>
</evidence>
<comment type="function">
    <text evidence="3 16">Cell wall formation.</text>
</comment>
<protein>
    <recommendedName>
        <fullName evidence="7 16">D-alanine--D-alanine ligase</fullName>
        <ecNumber evidence="7 16">6.3.2.4</ecNumber>
    </recommendedName>
    <alternativeName>
        <fullName evidence="16">D-Ala-D-Ala ligase</fullName>
    </alternativeName>
    <alternativeName>
        <fullName evidence="16">D-alanylalanine synthetase</fullName>
    </alternativeName>
</protein>
<evidence type="ECO:0000256" key="17">
    <source>
        <dbReference type="PROSITE-ProRule" id="PRU00409"/>
    </source>
</evidence>
<evidence type="ECO:0000256" key="6">
    <source>
        <dbReference type="ARBA" id="ARBA00010871"/>
    </source>
</evidence>
<dbReference type="InterPro" id="IPR011127">
    <property type="entry name" value="Dala_Dala_lig_N"/>
</dbReference>
<dbReference type="GO" id="GO:0016874">
    <property type="term" value="F:ligase activity"/>
    <property type="evidence" value="ECO:0007669"/>
    <property type="project" value="UniProtKB-KW"/>
</dbReference>
<dbReference type="PROSITE" id="PS00844">
    <property type="entry name" value="DALA_DALA_LIGASE_2"/>
    <property type="match status" value="1"/>
</dbReference>
<sequence>MSQPLTSHFSVPHAAAGASPVVVVYGGTSAEREVSLQSGAAVLAALKRSGVDAVGYDPCDHGLAGLERLAPSTVFIALHGRGGEDGSLQGALELLGIPYTGSGVLASALGMDKARTKQVWQALGLPTPESIMLDSAAEWPAVAARLGLPLIVKPVHEGSTLGISIVNSVAELEAAYHEAARFDARVMAERFVQGEEYTVSILGDRALPAIRVEVPGGFYDYNAKYLSDTTRYHLPCGLDETAQAELAALCQKAFAAIGGEGWGRVDVMRDAQGRFWLIEVNTVPGMTDHSLVPQAAAHVGIRFDRLVGEILATAGSARRDAQT</sequence>
<dbReference type="EC" id="6.3.2.4" evidence="7 16"/>
<comment type="similarity">
    <text evidence="6 16">Belongs to the D-alanine--D-alanine ligase family.</text>
</comment>
<keyword evidence="12 16" id="KW-0133">Cell shape</keyword>
<gene>
    <name evidence="16" type="primary">ddl</name>
    <name evidence="19" type="ORF">GCM10022228_16660</name>
</gene>
<dbReference type="PANTHER" id="PTHR23132">
    <property type="entry name" value="D-ALANINE--D-ALANINE LIGASE"/>
    <property type="match status" value="1"/>
</dbReference>
<dbReference type="RefSeq" id="WP_344704251.1">
    <property type="nucleotide sequence ID" value="NZ_BAAAZT010000072.1"/>
</dbReference>
<dbReference type="Gene3D" id="3.30.1490.20">
    <property type="entry name" value="ATP-grasp fold, A domain"/>
    <property type="match status" value="1"/>
</dbReference>
<comment type="subcellular location">
    <subcellularLocation>
        <location evidence="4 16">Cytoplasm</location>
    </subcellularLocation>
</comment>
<dbReference type="SUPFAM" id="SSF56059">
    <property type="entry name" value="Glutathione synthetase ATP-binding domain-like"/>
    <property type="match status" value="1"/>
</dbReference>
<dbReference type="InterPro" id="IPR013815">
    <property type="entry name" value="ATP_grasp_subdomain_1"/>
</dbReference>
<evidence type="ECO:0000256" key="11">
    <source>
        <dbReference type="ARBA" id="ARBA00022840"/>
    </source>
</evidence>
<dbReference type="InterPro" id="IPR005905">
    <property type="entry name" value="D_ala_D_ala"/>
</dbReference>
<keyword evidence="8 16" id="KW-0963">Cytoplasm</keyword>
<dbReference type="InterPro" id="IPR011095">
    <property type="entry name" value="Dala_Dala_lig_C"/>
</dbReference>
<evidence type="ECO:0000256" key="2">
    <source>
        <dbReference type="ARBA" id="ARBA00001946"/>
    </source>
</evidence>
<accession>A0ABP7LRL5</accession>
<comment type="cofactor">
    <cofactor evidence="2">
        <name>Mg(2+)</name>
        <dbReference type="ChEBI" id="CHEBI:18420"/>
    </cofactor>
</comment>
<evidence type="ECO:0000256" key="3">
    <source>
        <dbReference type="ARBA" id="ARBA00003921"/>
    </source>
</evidence>
<organism evidence="19 20">
    <name type="scientific">Halomonas cibimaris</name>
    <dbReference type="NCBI Taxonomy" id="657012"/>
    <lineage>
        <taxon>Bacteria</taxon>
        <taxon>Pseudomonadati</taxon>
        <taxon>Pseudomonadota</taxon>
        <taxon>Gammaproteobacteria</taxon>
        <taxon>Oceanospirillales</taxon>
        <taxon>Halomonadaceae</taxon>
        <taxon>Halomonas</taxon>
    </lineage>
</organism>
<evidence type="ECO:0000256" key="13">
    <source>
        <dbReference type="ARBA" id="ARBA00022984"/>
    </source>
</evidence>
<proteinExistence type="inferred from homology"/>
<dbReference type="NCBIfam" id="NF002378">
    <property type="entry name" value="PRK01372.1"/>
    <property type="match status" value="1"/>
</dbReference>
<dbReference type="PROSITE" id="PS00843">
    <property type="entry name" value="DALA_DALA_LIGASE_1"/>
    <property type="match status" value="1"/>
</dbReference>
<dbReference type="Proteomes" id="UP001500133">
    <property type="component" value="Unassembled WGS sequence"/>
</dbReference>
<dbReference type="InterPro" id="IPR016185">
    <property type="entry name" value="PreATP-grasp_dom_sf"/>
</dbReference>
<feature type="domain" description="ATP-grasp" evidence="18">
    <location>
        <begin position="117"/>
        <end position="312"/>
    </location>
</feature>
<evidence type="ECO:0000313" key="19">
    <source>
        <dbReference type="EMBL" id="GAA3907063.1"/>
    </source>
</evidence>
<dbReference type="PROSITE" id="PS50975">
    <property type="entry name" value="ATP_GRASP"/>
    <property type="match status" value="1"/>
</dbReference>
<keyword evidence="20" id="KW-1185">Reference proteome</keyword>
<dbReference type="PANTHER" id="PTHR23132:SF23">
    <property type="entry name" value="D-ALANINE--D-ALANINE LIGASE B"/>
    <property type="match status" value="1"/>
</dbReference>
<name>A0ABP7LRL5_9GAMM</name>
<evidence type="ECO:0000256" key="12">
    <source>
        <dbReference type="ARBA" id="ARBA00022960"/>
    </source>
</evidence>
<keyword evidence="14 16" id="KW-0961">Cell wall biogenesis/degradation</keyword>
<evidence type="ECO:0000256" key="15">
    <source>
        <dbReference type="ARBA" id="ARBA00047614"/>
    </source>
</evidence>
<dbReference type="Pfam" id="PF01820">
    <property type="entry name" value="Dala_Dala_lig_N"/>
    <property type="match status" value="1"/>
</dbReference>
<evidence type="ECO:0000256" key="4">
    <source>
        <dbReference type="ARBA" id="ARBA00004496"/>
    </source>
</evidence>
<dbReference type="Gene3D" id="3.30.470.20">
    <property type="entry name" value="ATP-grasp fold, B domain"/>
    <property type="match status" value="1"/>
</dbReference>
<dbReference type="InterPro" id="IPR000291">
    <property type="entry name" value="D-Ala_lig_Van_CS"/>
</dbReference>
<dbReference type="HAMAP" id="MF_00047">
    <property type="entry name" value="Dala_Dala_lig"/>
    <property type="match status" value="1"/>
</dbReference>
<dbReference type="PIRSF" id="PIRSF039102">
    <property type="entry name" value="Ddl/VanB"/>
    <property type="match status" value="1"/>
</dbReference>
<evidence type="ECO:0000256" key="5">
    <source>
        <dbReference type="ARBA" id="ARBA00004752"/>
    </source>
</evidence>
<dbReference type="Gene3D" id="3.40.50.20">
    <property type="match status" value="1"/>
</dbReference>
<keyword evidence="13 16" id="KW-0573">Peptidoglycan synthesis</keyword>
<comment type="pathway">
    <text evidence="5 16">Cell wall biogenesis; peptidoglycan biosynthesis.</text>
</comment>
<keyword evidence="9 16" id="KW-0436">Ligase</keyword>
<dbReference type="SUPFAM" id="SSF52440">
    <property type="entry name" value="PreATP-grasp domain"/>
    <property type="match status" value="1"/>
</dbReference>
<dbReference type="NCBIfam" id="TIGR01205">
    <property type="entry name" value="D_ala_D_alaTIGR"/>
    <property type="match status" value="1"/>
</dbReference>
<comment type="caution">
    <text evidence="19">The sequence shown here is derived from an EMBL/GenBank/DDBJ whole genome shotgun (WGS) entry which is preliminary data.</text>
</comment>
<evidence type="ECO:0000256" key="16">
    <source>
        <dbReference type="HAMAP-Rule" id="MF_00047"/>
    </source>
</evidence>
<dbReference type="InterPro" id="IPR011761">
    <property type="entry name" value="ATP-grasp"/>
</dbReference>
<evidence type="ECO:0000313" key="20">
    <source>
        <dbReference type="Proteomes" id="UP001500133"/>
    </source>
</evidence>
<evidence type="ECO:0000259" key="18">
    <source>
        <dbReference type="PROSITE" id="PS50975"/>
    </source>
</evidence>
<keyword evidence="11 17" id="KW-0067">ATP-binding</keyword>
<dbReference type="Pfam" id="PF07478">
    <property type="entry name" value="Dala_Dala_lig_C"/>
    <property type="match status" value="1"/>
</dbReference>
<comment type="catalytic activity">
    <reaction evidence="15 16">
        <text>2 D-alanine + ATP = D-alanyl-D-alanine + ADP + phosphate + H(+)</text>
        <dbReference type="Rhea" id="RHEA:11224"/>
        <dbReference type="ChEBI" id="CHEBI:15378"/>
        <dbReference type="ChEBI" id="CHEBI:30616"/>
        <dbReference type="ChEBI" id="CHEBI:43474"/>
        <dbReference type="ChEBI" id="CHEBI:57416"/>
        <dbReference type="ChEBI" id="CHEBI:57822"/>
        <dbReference type="ChEBI" id="CHEBI:456216"/>
        <dbReference type="EC" id="6.3.2.4"/>
    </reaction>
</comment>
<comment type="cofactor">
    <cofactor evidence="1">
        <name>Mn(2+)</name>
        <dbReference type="ChEBI" id="CHEBI:29035"/>
    </cofactor>
</comment>